<dbReference type="GeneID" id="10502523"/>
<feature type="transmembrane region" description="Helical" evidence="8">
    <location>
        <begin position="24"/>
        <end position="43"/>
    </location>
</feature>
<feature type="transmembrane region" description="Helical" evidence="8">
    <location>
        <begin position="170"/>
        <end position="193"/>
    </location>
</feature>
<sequence length="412" mass="44374">MINESFPLIGHQVPVKKGFRDGSLYNIIVLGISFCVLFTAFSPTQNLQTTLNKSVGSYSLSILYAFLSVSNFISPFVINSLGERLSLIVGALAYSVYIAANIKILEPTLFIAAGVLGVGGAILWTAQGSFVIQCSTESTIGFNTGLFFALFQLNQVIGNLGTQQLLKAHIAIQTLFIIILSVSLFSLVGFALLGKPIKTDDKGVPIPKENANLPMKDRLLATIILIKDRPIQLLVPALLYSGISQSFFFGVFPSLSGANWLGYIMAVFGACDAIGSVLIGKLSDIIGRKILVFICTLFCIAGSILAYFVNTRLDNQPGYYFICAALLGFADAGFNTQLYSLIGAIYPQKGEAAAGFFKFVQSTATAIAFGYGPYAILLDHICIINGLVVLSCVLFMFADNFSKRSNIDELTV</sequence>
<evidence type="ECO:0000256" key="1">
    <source>
        <dbReference type="ARBA" id="ARBA00004141"/>
    </source>
</evidence>
<keyword evidence="3 8" id="KW-1133">Transmembrane helix</keyword>
<keyword evidence="4 8" id="KW-0472">Membrane</keyword>
<evidence type="ECO:0000256" key="2">
    <source>
        <dbReference type="ARBA" id="ARBA00022692"/>
    </source>
</evidence>
<dbReference type="InParanoid" id="F0ZPY6"/>
<evidence type="ECO:0000256" key="6">
    <source>
        <dbReference type="ARBA" id="ARBA00040302"/>
    </source>
</evidence>
<evidence type="ECO:0000256" key="5">
    <source>
        <dbReference type="ARBA" id="ARBA00023180"/>
    </source>
</evidence>
<feature type="transmembrane region" description="Helical" evidence="8">
    <location>
        <begin position="138"/>
        <end position="158"/>
    </location>
</feature>
<evidence type="ECO:0000256" key="3">
    <source>
        <dbReference type="ARBA" id="ARBA00022989"/>
    </source>
</evidence>
<evidence type="ECO:0000313" key="9">
    <source>
        <dbReference type="EMBL" id="EGC33987.1"/>
    </source>
</evidence>
<feature type="transmembrane region" description="Helical" evidence="8">
    <location>
        <begin position="233"/>
        <end position="254"/>
    </location>
</feature>
<dbReference type="Pfam" id="PF05978">
    <property type="entry name" value="UNC-93"/>
    <property type="match status" value="1"/>
</dbReference>
<dbReference type="GO" id="GO:0016020">
    <property type="term" value="C:membrane"/>
    <property type="evidence" value="ECO:0007669"/>
    <property type="project" value="UniProtKB-SubCell"/>
</dbReference>
<dbReference type="RefSeq" id="XP_003289473.1">
    <property type="nucleotide sequence ID" value="XM_003289425.1"/>
</dbReference>
<accession>F0ZPY6</accession>
<dbReference type="InterPro" id="IPR051617">
    <property type="entry name" value="UNC-93-like_regulator"/>
</dbReference>
<dbReference type="eggNOG" id="KOG3098">
    <property type="taxonomic scope" value="Eukaryota"/>
</dbReference>
<gene>
    <name evidence="9" type="ORF">DICPUDRAFT_92306</name>
</gene>
<evidence type="ECO:0000313" key="10">
    <source>
        <dbReference type="Proteomes" id="UP000001064"/>
    </source>
</evidence>
<evidence type="ECO:0000256" key="7">
    <source>
        <dbReference type="ARBA" id="ARBA00041910"/>
    </source>
</evidence>
<dbReference type="PANTHER" id="PTHR23294">
    <property type="entry name" value="ET TRANSLATION PRODUCT-RELATED"/>
    <property type="match status" value="1"/>
</dbReference>
<dbReference type="OrthoDB" id="196103at2759"/>
<organism evidence="9 10">
    <name type="scientific">Dictyostelium purpureum</name>
    <name type="common">Slime mold</name>
    <dbReference type="NCBI Taxonomy" id="5786"/>
    <lineage>
        <taxon>Eukaryota</taxon>
        <taxon>Amoebozoa</taxon>
        <taxon>Evosea</taxon>
        <taxon>Eumycetozoa</taxon>
        <taxon>Dictyostelia</taxon>
        <taxon>Dictyosteliales</taxon>
        <taxon>Dictyosteliaceae</taxon>
        <taxon>Dictyostelium</taxon>
    </lineage>
</organism>
<keyword evidence="5" id="KW-0325">Glycoprotein</keyword>
<feature type="transmembrane region" description="Helical" evidence="8">
    <location>
        <begin position="85"/>
        <end position="102"/>
    </location>
</feature>
<dbReference type="VEuPathDB" id="AmoebaDB:DICPUDRAFT_92306"/>
<feature type="transmembrane region" description="Helical" evidence="8">
    <location>
        <begin position="260"/>
        <end position="278"/>
    </location>
</feature>
<reference evidence="10" key="1">
    <citation type="journal article" date="2011" name="Genome Biol.">
        <title>Comparative genomics of the social amoebae Dictyostelium discoideum and Dictyostelium purpureum.</title>
        <authorList>
            <consortium name="US DOE Joint Genome Institute (JGI-PGF)"/>
            <person name="Sucgang R."/>
            <person name="Kuo A."/>
            <person name="Tian X."/>
            <person name="Salerno W."/>
            <person name="Parikh A."/>
            <person name="Feasley C.L."/>
            <person name="Dalin E."/>
            <person name="Tu H."/>
            <person name="Huang E."/>
            <person name="Barry K."/>
            <person name="Lindquist E."/>
            <person name="Shapiro H."/>
            <person name="Bruce D."/>
            <person name="Schmutz J."/>
            <person name="Salamov A."/>
            <person name="Fey P."/>
            <person name="Gaudet P."/>
            <person name="Anjard C."/>
            <person name="Babu M.M."/>
            <person name="Basu S."/>
            <person name="Bushmanova Y."/>
            <person name="van der Wel H."/>
            <person name="Katoh-Kurasawa M."/>
            <person name="Dinh C."/>
            <person name="Coutinho P.M."/>
            <person name="Saito T."/>
            <person name="Elias M."/>
            <person name="Schaap P."/>
            <person name="Kay R.R."/>
            <person name="Henrissat B."/>
            <person name="Eichinger L."/>
            <person name="Rivero F."/>
            <person name="Putnam N.H."/>
            <person name="West C.M."/>
            <person name="Loomis W.F."/>
            <person name="Chisholm R.L."/>
            <person name="Shaulsky G."/>
            <person name="Strassmann J.E."/>
            <person name="Queller D.C."/>
            <person name="Kuspa A."/>
            <person name="Grigoriev I.V."/>
        </authorList>
    </citation>
    <scope>NUCLEOTIDE SEQUENCE [LARGE SCALE GENOMIC DNA]</scope>
    <source>
        <strain evidence="10">QSDP1</strain>
    </source>
</reference>
<dbReference type="GO" id="GO:0022857">
    <property type="term" value="F:transmembrane transporter activity"/>
    <property type="evidence" value="ECO:0007669"/>
    <property type="project" value="InterPro"/>
</dbReference>
<dbReference type="Proteomes" id="UP000001064">
    <property type="component" value="Unassembled WGS sequence"/>
</dbReference>
<dbReference type="InterPro" id="IPR036259">
    <property type="entry name" value="MFS_trans_sf"/>
</dbReference>
<evidence type="ECO:0000256" key="8">
    <source>
        <dbReference type="SAM" id="Phobius"/>
    </source>
</evidence>
<comment type="subcellular location">
    <subcellularLocation>
        <location evidence="1">Membrane</location>
        <topology evidence="1">Multi-pass membrane protein</topology>
    </subcellularLocation>
</comment>
<keyword evidence="2 8" id="KW-0812">Transmembrane</keyword>
<feature type="transmembrane region" description="Helical" evidence="8">
    <location>
        <begin position="290"/>
        <end position="307"/>
    </location>
</feature>
<feature type="transmembrane region" description="Helical" evidence="8">
    <location>
        <begin position="377"/>
        <end position="398"/>
    </location>
</feature>
<dbReference type="STRING" id="5786.F0ZPY6"/>
<evidence type="ECO:0000256" key="4">
    <source>
        <dbReference type="ARBA" id="ARBA00023136"/>
    </source>
</evidence>
<dbReference type="PROSITE" id="PS00216">
    <property type="entry name" value="SUGAR_TRANSPORT_1"/>
    <property type="match status" value="1"/>
</dbReference>
<name>F0ZPY6_DICPU</name>
<dbReference type="EMBL" id="GL871117">
    <property type="protein sequence ID" value="EGC33987.1"/>
    <property type="molecule type" value="Genomic_DNA"/>
</dbReference>
<keyword evidence="10" id="KW-1185">Reference proteome</keyword>
<dbReference type="InterPro" id="IPR005829">
    <property type="entry name" value="Sugar_transporter_CS"/>
</dbReference>
<dbReference type="KEGG" id="dpp:DICPUDRAFT_92306"/>
<dbReference type="PANTHER" id="PTHR23294:SF0">
    <property type="entry name" value="UNC93-LIKE PROTEIN MFSD11"/>
    <property type="match status" value="1"/>
</dbReference>
<dbReference type="InterPro" id="IPR010291">
    <property type="entry name" value="Ion_channel_UNC-93"/>
</dbReference>
<protein>
    <recommendedName>
        <fullName evidence="6">UNC93-like protein MFSD11</fullName>
    </recommendedName>
    <alternativeName>
        <fullName evidence="7">Major facilitator superfamily domain-containing protein 11</fullName>
    </alternativeName>
</protein>
<dbReference type="SUPFAM" id="SSF103473">
    <property type="entry name" value="MFS general substrate transporter"/>
    <property type="match status" value="1"/>
</dbReference>
<dbReference type="OMA" id="NTACIIA"/>
<proteinExistence type="predicted"/>
<dbReference type="Gene3D" id="1.20.1250.20">
    <property type="entry name" value="MFS general substrate transporter like domains"/>
    <property type="match status" value="2"/>
</dbReference>
<dbReference type="FunCoup" id="F0ZPY6">
    <property type="interactions" value="113"/>
</dbReference>
<feature type="transmembrane region" description="Helical" evidence="8">
    <location>
        <begin position="55"/>
        <end position="78"/>
    </location>
</feature>
<dbReference type="AlphaFoldDB" id="F0ZPY6"/>
<feature type="transmembrane region" description="Helical" evidence="8">
    <location>
        <begin position="108"/>
        <end position="126"/>
    </location>
</feature>